<sequence length="509" mass="56809">MSARSRKSRYDNRSSRRLDEKGEDSKVTTRLSKEEPSIIRGTTLNNAHSNGDKELTSSMATDASSSLHATNWYDDYRFCSQFPETSIASTNRSHLFEDENGPDKQVNSVRVTPSTLRAYVAMRGGVNGVEFDEKEPLLAYLRKNHKFMVLQDIADGLRSDTSFIENERQPKIWYYDVKSNGQQSKNQTHQSSYDLDHATRRISLSSWQDINSSKFYTGTITGDNDSSDGWVSDGEGNPALNHITPEIFAQWADGCVMRGGDFLSARRKDIGTAAAEQQDSNAKSEEKKDKGKRVMTTTTASGRRVLMKRRRPGSRGAMQMLPIAIPQRSSSERGTRTNKVGLMEGLRPMATPAGPTHDTLVEASSYKATPPPAYDAHVPLEAGPSGLPSMEVSFSRAASIDFRSRNSTDESDVDNLVVTLQQAMNTLDEILELCAQRKQLIQENEQLREEIEAINRGQGRIEEVERALNVSRPPPAVLNPPRHARSFLMHRGGVKEQDGEILERLAKRN</sequence>
<feature type="compositionally biased region" description="Polar residues" evidence="2">
    <location>
        <begin position="40"/>
        <end position="49"/>
    </location>
</feature>
<feature type="region of interest" description="Disordered" evidence="2">
    <location>
        <begin position="272"/>
        <end position="296"/>
    </location>
</feature>
<feature type="compositionally biased region" description="Basic and acidic residues" evidence="2">
    <location>
        <begin position="8"/>
        <end position="37"/>
    </location>
</feature>
<accession>G0S233</accession>
<dbReference type="AlphaFoldDB" id="G0S233"/>
<dbReference type="RefSeq" id="XP_006692085.1">
    <property type="nucleotide sequence ID" value="XM_006692022.1"/>
</dbReference>
<feature type="coiled-coil region" evidence="1">
    <location>
        <begin position="430"/>
        <end position="457"/>
    </location>
</feature>
<name>G0S233_CHATD</name>
<evidence type="ECO:0000313" key="3">
    <source>
        <dbReference type="EMBL" id="EGS23093.1"/>
    </source>
</evidence>
<reference evidence="3 4" key="1">
    <citation type="journal article" date="2011" name="Cell">
        <title>Insight into structure and assembly of the nuclear pore complex by utilizing the genome of a eukaryotic thermophile.</title>
        <authorList>
            <person name="Amlacher S."/>
            <person name="Sarges P."/>
            <person name="Flemming D."/>
            <person name="van Noort V."/>
            <person name="Kunze R."/>
            <person name="Devos D.P."/>
            <person name="Arumugam M."/>
            <person name="Bork P."/>
            <person name="Hurt E."/>
        </authorList>
    </citation>
    <scope>NUCLEOTIDE SEQUENCE [LARGE SCALE GENOMIC DNA]</scope>
    <source>
        <strain evidence="4">DSM 1495 / CBS 144.50 / IMI 039719</strain>
    </source>
</reference>
<dbReference type="Proteomes" id="UP000008066">
    <property type="component" value="Unassembled WGS sequence"/>
</dbReference>
<dbReference type="KEGG" id="cthr:CTHT_0015820"/>
<keyword evidence="1" id="KW-0175">Coiled coil</keyword>
<protein>
    <submittedName>
        <fullName evidence="3">Uncharacterized protein</fullName>
    </submittedName>
</protein>
<dbReference type="GeneID" id="18255620"/>
<organism evidence="4">
    <name type="scientific">Chaetomium thermophilum (strain DSM 1495 / CBS 144.50 / IMI 039719)</name>
    <name type="common">Thermochaetoides thermophila</name>
    <dbReference type="NCBI Taxonomy" id="759272"/>
    <lineage>
        <taxon>Eukaryota</taxon>
        <taxon>Fungi</taxon>
        <taxon>Dikarya</taxon>
        <taxon>Ascomycota</taxon>
        <taxon>Pezizomycotina</taxon>
        <taxon>Sordariomycetes</taxon>
        <taxon>Sordariomycetidae</taxon>
        <taxon>Sordariales</taxon>
        <taxon>Chaetomiaceae</taxon>
        <taxon>Thermochaetoides</taxon>
    </lineage>
</organism>
<dbReference type="EMBL" id="GL988039">
    <property type="protein sequence ID" value="EGS23093.1"/>
    <property type="molecule type" value="Genomic_DNA"/>
</dbReference>
<dbReference type="HOGENOM" id="CLU_535270_0_0_1"/>
<proteinExistence type="predicted"/>
<evidence type="ECO:0000313" key="4">
    <source>
        <dbReference type="Proteomes" id="UP000008066"/>
    </source>
</evidence>
<evidence type="ECO:0000256" key="2">
    <source>
        <dbReference type="SAM" id="MobiDB-lite"/>
    </source>
</evidence>
<keyword evidence="4" id="KW-1185">Reference proteome</keyword>
<evidence type="ECO:0000256" key="1">
    <source>
        <dbReference type="SAM" id="Coils"/>
    </source>
</evidence>
<feature type="region of interest" description="Disordered" evidence="2">
    <location>
        <begin position="1"/>
        <end position="56"/>
    </location>
</feature>
<gene>
    <name evidence="3" type="ORF">CTHT_0015820</name>
</gene>